<protein>
    <submittedName>
        <fullName evidence="1">Uncharacterized protein</fullName>
    </submittedName>
</protein>
<dbReference type="Proteomes" id="UP000887458">
    <property type="component" value="Unassembled WGS sequence"/>
</dbReference>
<evidence type="ECO:0000313" key="1">
    <source>
        <dbReference type="EMBL" id="KAH9423005.1"/>
    </source>
</evidence>
<organism evidence="1 2">
    <name type="scientific">Dermatophagoides pteronyssinus</name>
    <name type="common">European house dust mite</name>
    <dbReference type="NCBI Taxonomy" id="6956"/>
    <lineage>
        <taxon>Eukaryota</taxon>
        <taxon>Metazoa</taxon>
        <taxon>Ecdysozoa</taxon>
        <taxon>Arthropoda</taxon>
        <taxon>Chelicerata</taxon>
        <taxon>Arachnida</taxon>
        <taxon>Acari</taxon>
        <taxon>Acariformes</taxon>
        <taxon>Sarcoptiformes</taxon>
        <taxon>Astigmata</taxon>
        <taxon>Psoroptidia</taxon>
        <taxon>Analgoidea</taxon>
        <taxon>Pyroglyphidae</taxon>
        <taxon>Dermatophagoidinae</taxon>
        <taxon>Dermatophagoides</taxon>
    </lineage>
</organism>
<name>A0ABQ8JK67_DERPT</name>
<evidence type="ECO:0000313" key="2">
    <source>
        <dbReference type="Proteomes" id="UP000887458"/>
    </source>
</evidence>
<sequence length="81" mass="9179">MDKTYVFIERTRMMLMNLDSGHSSYEWNLTRIEASNACIPPCGMIGPQIFWSSRSCTIIRPPNVILPCTSATFFTGHVMFG</sequence>
<dbReference type="EMBL" id="NJHN03000034">
    <property type="protein sequence ID" value="KAH9423005.1"/>
    <property type="molecule type" value="Genomic_DNA"/>
</dbReference>
<accession>A0ABQ8JK67</accession>
<reference evidence="1 2" key="1">
    <citation type="journal article" date="2018" name="J. Allergy Clin. Immunol.">
        <title>High-quality assembly of Dermatophagoides pteronyssinus genome and transcriptome reveals a wide range of novel allergens.</title>
        <authorList>
            <person name="Liu X.Y."/>
            <person name="Yang K.Y."/>
            <person name="Wang M.Q."/>
            <person name="Kwok J.S."/>
            <person name="Zeng X."/>
            <person name="Yang Z."/>
            <person name="Xiao X.J."/>
            <person name="Lau C.P."/>
            <person name="Li Y."/>
            <person name="Huang Z.M."/>
            <person name="Ba J.G."/>
            <person name="Yim A.K."/>
            <person name="Ouyang C.Y."/>
            <person name="Ngai S.M."/>
            <person name="Chan T.F."/>
            <person name="Leung E.L."/>
            <person name="Liu L."/>
            <person name="Liu Z.G."/>
            <person name="Tsui S.K."/>
        </authorList>
    </citation>
    <scope>NUCLEOTIDE SEQUENCE [LARGE SCALE GENOMIC DNA]</scope>
    <source>
        <strain evidence="1">Derp</strain>
    </source>
</reference>
<keyword evidence="2" id="KW-1185">Reference proteome</keyword>
<reference evidence="1 2" key="2">
    <citation type="journal article" date="2022" name="Mol. Biol. Evol.">
        <title>Comparative Genomics Reveals Insights into the Divergent Evolution of Astigmatic Mites and Household Pest Adaptations.</title>
        <authorList>
            <person name="Xiong Q."/>
            <person name="Wan A.T."/>
            <person name="Liu X."/>
            <person name="Fung C.S."/>
            <person name="Xiao X."/>
            <person name="Malainual N."/>
            <person name="Hou J."/>
            <person name="Wang L."/>
            <person name="Wang M."/>
            <person name="Yang K.Y."/>
            <person name="Cui Y."/>
            <person name="Leung E.L."/>
            <person name="Nong W."/>
            <person name="Shin S.K."/>
            <person name="Au S.W."/>
            <person name="Jeong K.Y."/>
            <person name="Chew F.T."/>
            <person name="Hui J.H."/>
            <person name="Leung T.F."/>
            <person name="Tungtrongchitr A."/>
            <person name="Zhong N."/>
            <person name="Liu Z."/>
            <person name="Tsui S.K."/>
        </authorList>
    </citation>
    <scope>NUCLEOTIDE SEQUENCE [LARGE SCALE GENOMIC DNA]</scope>
    <source>
        <strain evidence="1">Derp</strain>
    </source>
</reference>
<comment type="caution">
    <text evidence="1">The sequence shown here is derived from an EMBL/GenBank/DDBJ whole genome shotgun (WGS) entry which is preliminary data.</text>
</comment>
<proteinExistence type="predicted"/>
<gene>
    <name evidence="1" type="ORF">DERP_007596</name>
</gene>